<feature type="region of interest" description="Disordered" evidence="1">
    <location>
        <begin position="242"/>
        <end position="290"/>
    </location>
</feature>
<protein>
    <submittedName>
        <fullName evidence="2">Uncharacterized protein</fullName>
    </submittedName>
</protein>
<accession>A0A4C1UBE1</accession>
<keyword evidence="3" id="KW-1185">Reference proteome</keyword>
<dbReference type="EMBL" id="BGZK01000150">
    <property type="protein sequence ID" value="GBP23450.1"/>
    <property type="molecule type" value="Genomic_DNA"/>
</dbReference>
<dbReference type="Proteomes" id="UP000299102">
    <property type="component" value="Unassembled WGS sequence"/>
</dbReference>
<name>A0A4C1UBE1_EUMVA</name>
<reference evidence="2 3" key="1">
    <citation type="journal article" date="2019" name="Commun. Biol.">
        <title>The bagworm genome reveals a unique fibroin gene that provides high tensile strength.</title>
        <authorList>
            <person name="Kono N."/>
            <person name="Nakamura H."/>
            <person name="Ohtoshi R."/>
            <person name="Tomita M."/>
            <person name="Numata K."/>
            <person name="Arakawa K."/>
        </authorList>
    </citation>
    <scope>NUCLEOTIDE SEQUENCE [LARGE SCALE GENOMIC DNA]</scope>
</reference>
<evidence type="ECO:0000256" key="1">
    <source>
        <dbReference type="SAM" id="MobiDB-lite"/>
    </source>
</evidence>
<organism evidence="2 3">
    <name type="scientific">Eumeta variegata</name>
    <name type="common">Bagworm moth</name>
    <name type="synonym">Eumeta japonica</name>
    <dbReference type="NCBI Taxonomy" id="151549"/>
    <lineage>
        <taxon>Eukaryota</taxon>
        <taxon>Metazoa</taxon>
        <taxon>Ecdysozoa</taxon>
        <taxon>Arthropoda</taxon>
        <taxon>Hexapoda</taxon>
        <taxon>Insecta</taxon>
        <taxon>Pterygota</taxon>
        <taxon>Neoptera</taxon>
        <taxon>Endopterygota</taxon>
        <taxon>Lepidoptera</taxon>
        <taxon>Glossata</taxon>
        <taxon>Ditrysia</taxon>
        <taxon>Tineoidea</taxon>
        <taxon>Psychidae</taxon>
        <taxon>Oiketicinae</taxon>
        <taxon>Eumeta</taxon>
    </lineage>
</organism>
<evidence type="ECO:0000313" key="2">
    <source>
        <dbReference type="EMBL" id="GBP23450.1"/>
    </source>
</evidence>
<gene>
    <name evidence="2" type="ORF">EVAR_22310_1</name>
</gene>
<proteinExistence type="predicted"/>
<dbReference type="AlphaFoldDB" id="A0A4C1UBE1"/>
<comment type="caution">
    <text evidence="2">The sequence shown here is derived from an EMBL/GenBank/DDBJ whole genome shotgun (WGS) entry which is preliminary data.</text>
</comment>
<feature type="compositionally biased region" description="Polar residues" evidence="1">
    <location>
        <begin position="277"/>
        <end position="288"/>
    </location>
</feature>
<sequence>MAGCAAWMVQPSTLGNWRSATYVWYTGIDGPSSVYPGGLHPRGRRRSRPLNWIVRGGMRMNHMRLRACRYNDSSGAKRILYIFYTDAAANAAGRSRHRRAVVGYSHGDVTRRPTASSFISGLRGGRGRRGRPSAVYLQTVTVTLMRDGLDHAPSSAGQASLEVHHLLIVYKDCPKTCPEHGDGQNAPRQRQHYFPIRRLYRFTDGRTKLQGFRFRHFGPEPKKWATCEHLPRHTDVQADNFQNDSAEGTAPARWRRRKGVGHGDVRGRRPRHHPSAVQRSSTSVTLSVHRTRRHHAAGLRPYVAGPHPVTQMIPHCSHEPIAENLNSASSLLLSSSWCPILFIPLLSHTLRPYFHFKSEDLELKLS</sequence>
<evidence type="ECO:0000313" key="3">
    <source>
        <dbReference type="Proteomes" id="UP000299102"/>
    </source>
</evidence>